<name>A0A3P6FFT2_BRAOL</name>
<dbReference type="InterPro" id="IPR004314">
    <property type="entry name" value="Neprosin"/>
</dbReference>
<reference evidence="2" key="1">
    <citation type="submission" date="2018-11" db="EMBL/GenBank/DDBJ databases">
        <authorList>
            <consortium name="Genoscope - CEA"/>
            <person name="William W."/>
        </authorList>
    </citation>
    <scope>NUCLEOTIDE SEQUENCE</scope>
</reference>
<feature type="domain" description="Neprosin PEP catalytic" evidence="1">
    <location>
        <begin position="1"/>
        <end position="176"/>
    </location>
</feature>
<dbReference type="PANTHER" id="PTHR31589:SF222">
    <property type="entry name" value="RRM DOMAIN-CONTAINING PROTEIN"/>
    <property type="match status" value="1"/>
</dbReference>
<sequence>IIQSDGYKTTGCYNFRCAGFLQTNNNIVIGGSISPISVLNGNQFEISVFVWKVGPKTWKLVAKLGPDDTLVGYWPVEIFTTLADYATQVQWGGEITNAQTFGRHTTTQMGSGRFQDEGFRKSSYFRHLEIVDHNNSLQSTQNLYTRGEQPKLYAVNNRFSDDWGSYFFYGGPRLSHLHREPP</sequence>
<dbReference type="PANTHER" id="PTHR31589">
    <property type="entry name" value="PROTEIN, PUTATIVE (DUF239)-RELATED-RELATED"/>
    <property type="match status" value="1"/>
</dbReference>
<evidence type="ECO:0000259" key="1">
    <source>
        <dbReference type="PROSITE" id="PS52045"/>
    </source>
</evidence>
<evidence type="ECO:0000313" key="2">
    <source>
        <dbReference type="EMBL" id="VDD51280.1"/>
    </source>
</evidence>
<organism evidence="2">
    <name type="scientific">Brassica oleracea</name>
    <name type="common">Wild cabbage</name>
    <dbReference type="NCBI Taxonomy" id="3712"/>
    <lineage>
        <taxon>Eukaryota</taxon>
        <taxon>Viridiplantae</taxon>
        <taxon>Streptophyta</taxon>
        <taxon>Embryophyta</taxon>
        <taxon>Tracheophyta</taxon>
        <taxon>Spermatophyta</taxon>
        <taxon>Magnoliopsida</taxon>
        <taxon>eudicotyledons</taxon>
        <taxon>Gunneridae</taxon>
        <taxon>Pentapetalae</taxon>
        <taxon>rosids</taxon>
        <taxon>malvids</taxon>
        <taxon>Brassicales</taxon>
        <taxon>Brassicaceae</taxon>
        <taxon>Brassiceae</taxon>
        <taxon>Brassica</taxon>
    </lineage>
</organism>
<dbReference type="EMBL" id="LR031878">
    <property type="protein sequence ID" value="VDD51280.1"/>
    <property type="molecule type" value="Genomic_DNA"/>
</dbReference>
<feature type="non-terminal residue" evidence="2">
    <location>
        <position position="182"/>
    </location>
</feature>
<feature type="non-terminal residue" evidence="2">
    <location>
        <position position="1"/>
    </location>
</feature>
<proteinExistence type="predicted"/>
<protein>
    <recommendedName>
        <fullName evidence="1">Neprosin PEP catalytic domain-containing protein</fullName>
    </recommendedName>
</protein>
<dbReference type="Pfam" id="PF03080">
    <property type="entry name" value="Neprosin"/>
    <property type="match status" value="1"/>
</dbReference>
<dbReference type="InterPro" id="IPR053168">
    <property type="entry name" value="Glutamic_endopeptidase"/>
</dbReference>
<accession>A0A3P6FFT2</accession>
<gene>
    <name evidence="2" type="ORF">BOLC1T03669H</name>
</gene>
<dbReference type="PROSITE" id="PS52045">
    <property type="entry name" value="NEPROSIN_PEP_CD"/>
    <property type="match status" value="1"/>
</dbReference>
<dbReference type="AlphaFoldDB" id="A0A3P6FFT2"/>